<proteinExistence type="predicted"/>
<organism evidence="5 6">
    <name type="scientific">Fusibacter tunisiensis</name>
    <dbReference type="NCBI Taxonomy" id="1008308"/>
    <lineage>
        <taxon>Bacteria</taxon>
        <taxon>Bacillati</taxon>
        <taxon>Bacillota</taxon>
        <taxon>Clostridia</taxon>
        <taxon>Eubacteriales</taxon>
        <taxon>Eubacteriales Family XII. Incertae Sedis</taxon>
        <taxon>Fusibacter</taxon>
    </lineage>
</organism>
<dbReference type="PANTHER" id="PTHR42855:SF2">
    <property type="entry name" value="DRUG RESISTANCE ABC TRANSPORTER,ATP-BINDING PROTEIN"/>
    <property type="match status" value="1"/>
</dbReference>
<dbReference type="SMART" id="SM00382">
    <property type="entry name" value="AAA"/>
    <property type="match status" value="2"/>
</dbReference>
<protein>
    <submittedName>
        <fullName evidence="5">ATP-binding cassette subfamily F protein 3</fullName>
    </submittedName>
</protein>
<dbReference type="InterPro" id="IPR027417">
    <property type="entry name" value="P-loop_NTPase"/>
</dbReference>
<dbReference type="InterPro" id="IPR032781">
    <property type="entry name" value="ABC_tran_Xtn"/>
</dbReference>
<feature type="coiled-coil region" evidence="3">
    <location>
        <begin position="245"/>
        <end position="282"/>
    </location>
</feature>
<name>A0ABS2MPN1_9FIRM</name>
<accession>A0ABS2MPN1</accession>
<dbReference type="PANTHER" id="PTHR42855">
    <property type="entry name" value="ABC TRANSPORTER ATP-BINDING SUBUNIT"/>
    <property type="match status" value="1"/>
</dbReference>
<feature type="coiled-coil region" evidence="3">
    <location>
        <begin position="552"/>
        <end position="636"/>
    </location>
</feature>
<reference evidence="5 6" key="1">
    <citation type="submission" date="2021-01" db="EMBL/GenBank/DDBJ databases">
        <title>Genomic Encyclopedia of Type Strains, Phase IV (KMG-IV): sequencing the most valuable type-strain genomes for metagenomic binning, comparative biology and taxonomic classification.</title>
        <authorList>
            <person name="Goeker M."/>
        </authorList>
    </citation>
    <scope>NUCLEOTIDE SEQUENCE [LARGE SCALE GENOMIC DNA]</scope>
    <source>
        <strain evidence="5 6">DSM 24436</strain>
    </source>
</reference>
<evidence type="ECO:0000313" key="6">
    <source>
        <dbReference type="Proteomes" id="UP000767854"/>
    </source>
</evidence>
<evidence type="ECO:0000313" key="5">
    <source>
        <dbReference type="EMBL" id="MBM7561353.1"/>
    </source>
</evidence>
<evidence type="ECO:0000256" key="3">
    <source>
        <dbReference type="SAM" id="Coils"/>
    </source>
</evidence>
<dbReference type="PROSITE" id="PS50893">
    <property type="entry name" value="ABC_TRANSPORTER_2"/>
    <property type="match status" value="2"/>
</dbReference>
<dbReference type="Gene3D" id="3.40.50.300">
    <property type="entry name" value="P-loop containing nucleotide triphosphate hydrolases"/>
    <property type="match status" value="2"/>
</dbReference>
<dbReference type="InterPro" id="IPR017871">
    <property type="entry name" value="ABC_transporter-like_CS"/>
</dbReference>
<feature type="domain" description="ABC transporter" evidence="4">
    <location>
        <begin position="329"/>
        <end position="542"/>
    </location>
</feature>
<dbReference type="InterPro" id="IPR032524">
    <property type="entry name" value="ABC_tran_C"/>
</dbReference>
<dbReference type="Pfam" id="PF00005">
    <property type="entry name" value="ABC_tran"/>
    <property type="match status" value="2"/>
</dbReference>
<dbReference type="Pfam" id="PF12848">
    <property type="entry name" value="ABC_tran_Xtn"/>
    <property type="match status" value="1"/>
</dbReference>
<dbReference type="GO" id="GO:0005524">
    <property type="term" value="F:ATP binding"/>
    <property type="evidence" value="ECO:0007669"/>
    <property type="project" value="UniProtKB-KW"/>
</dbReference>
<evidence type="ECO:0000256" key="2">
    <source>
        <dbReference type="ARBA" id="ARBA00022840"/>
    </source>
</evidence>
<dbReference type="InterPro" id="IPR003593">
    <property type="entry name" value="AAA+_ATPase"/>
</dbReference>
<keyword evidence="1" id="KW-0547">Nucleotide-binding</keyword>
<feature type="domain" description="ABC transporter" evidence="4">
    <location>
        <begin position="4"/>
        <end position="259"/>
    </location>
</feature>
<keyword evidence="6" id="KW-1185">Reference proteome</keyword>
<comment type="caution">
    <text evidence="5">The sequence shown here is derived from an EMBL/GenBank/DDBJ whole genome shotgun (WGS) entry which is preliminary data.</text>
</comment>
<keyword evidence="3" id="KW-0175">Coiled coil</keyword>
<evidence type="ECO:0000256" key="1">
    <source>
        <dbReference type="ARBA" id="ARBA00022741"/>
    </source>
</evidence>
<dbReference type="SUPFAM" id="SSF52540">
    <property type="entry name" value="P-loop containing nucleoside triphosphate hydrolases"/>
    <property type="match status" value="2"/>
</dbReference>
<dbReference type="EMBL" id="JAFBDT010000004">
    <property type="protein sequence ID" value="MBM7561353.1"/>
    <property type="molecule type" value="Genomic_DNA"/>
</dbReference>
<dbReference type="InterPro" id="IPR003439">
    <property type="entry name" value="ABC_transporter-like_ATP-bd"/>
</dbReference>
<dbReference type="RefSeq" id="WP_204662778.1">
    <property type="nucleotide sequence ID" value="NZ_JAFBDT010000004.1"/>
</dbReference>
<keyword evidence="2 5" id="KW-0067">ATP-binding</keyword>
<dbReference type="CDD" id="cd03221">
    <property type="entry name" value="ABCF_EF-3"/>
    <property type="match status" value="2"/>
</dbReference>
<evidence type="ECO:0000259" key="4">
    <source>
        <dbReference type="PROSITE" id="PS50893"/>
    </source>
</evidence>
<dbReference type="PROSITE" id="PS00211">
    <property type="entry name" value="ABC_TRANSPORTER_1"/>
    <property type="match status" value="2"/>
</dbReference>
<dbReference type="Pfam" id="PF16326">
    <property type="entry name" value="ABC_tran_CTD"/>
    <property type="match status" value="1"/>
</dbReference>
<dbReference type="InterPro" id="IPR051309">
    <property type="entry name" value="ABCF_ATPase"/>
</dbReference>
<gene>
    <name evidence="5" type="ORF">JOC49_000873</name>
</gene>
<dbReference type="Proteomes" id="UP000767854">
    <property type="component" value="Unassembled WGS sequence"/>
</dbReference>
<sequence length="637" mass="73034">MIAISCKDIQKIYGIDEILAGINFTINTGDKIGLIGVNGAGKTTLIKILTGIESKDAGDIFIGKDLTIGYLEQNTRIDSEISAFDYCASVFESVFELEHKMRALEQDMQHMPPNQQHPILDTYAALQTKFEQLDGYTVSSKIRGVLNGLGFTEKEHQKPINQLSGGQKSRVGIARLLLTKPDILFLDEPTNHLDIEAIKWLETYLKEYEGTIVMISHDRYFLDQIVTRILEVENKSIQEYTGNYSAYLTQKKARIESELKQYEQQQKEIQKQEEIIRRFKGHGTEKLTKRAKSREKRLAQMSLVERPTFFKNHFKLHLKSFAKSGKDVLQVENLYKSYGSHTVLKDLSFEIYNGERIGLVGPNGVGKTTLFKILIQEIDANSGKIHWGHHVHPGYYDQELGNLQLNKTVIEEIHDENPTLTLTEVRSLLGAFLFEGDDIEKQIRQLSGGERSRVSLLKLMLSDFNTLFLDEPTNHLDIYAKESLEDALLSYDGTLVAISHDRFFLNKICTKIFELTENGLAVYWGNYDYFQLKKEEATAFETAPISDSNTNKTRLKEKQRKEKEAQQALKKQKQTLKALETSIETHEEKVHQLELDLCDESIYSDPDKSAEVQRDIKRLKDELVELYSQLDEYLEIL</sequence>